<evidence type="ECO:0000313" key="2">
    <source>
        <dbReference type="Proteomes" id="UP000029998"/>
    </source>
</evidence>
<comment type="caution">
    <text evidence="1">The sequence shown here is derived from an EMBL/GenBank/DDBJ whole genome shotgun (WGS) entry which is preliminary data.</text>
</comment>
<dbReference type="Proteomes" id="UP000029998">
    <property type="component" value="Unassembled WGS sequence"/>
</dbReference>
<dbReference type="OrthoDB" id="5976089at2"/>
<dbReference type="EMBL" id="AVPU01000038">
    <property type="protein sequence ID" value="KGM53191.1"/>
    <property type="molecule type" value="Genomic_DNA"/>
</dbReference>
<keyword evidence="2" id="KW-1185">Reference proteome</keyword>
<reference evidence="1 2" key="1">
    <citation type="submission" date="2013-08" db="EMBL/GenBank/DDBJ databases">
        <title>Genome sequencing of Lysobacter.</title>
        <authorList>
            <person name="Zhang S."/>
            <person name="Wang G."/>
        </authorList>
    </citation>
    <scope>NUCLEOTIDE SEQUENCE [LARGE SCALE GENOMIC DNA]</scope>
    <source>
        <strain evidence="1 2">GH1-9</strain>
    </source>
</reference>
<gene>
    <name evidence="1" type="ORF">N800_06890</name>
</gene>
<protein>
    <submittedName>
        <fullName evidence="1">Uncharacterized protein</fullName>
    </submittedName>
</protein>
<accession>A0A0A0EQB9</accession>
<proteinExistence type="predicted"/>
<dbReference type="AlphaFoldDB" id="A0A0A0EQB9"/>
<organism evidence="1 2">
    <name type="scientific">Lysobacter daejeonensis GH1-9</name>
    <dbReference type="NCBI Taxonomy" id="1385517"/>
    <lineage>
        <taxon>Bacteria</taxon>
        <taxon>Pseudomonadati</taxon>
        <taxon>Pseudomonadota</taxon>
        <taxon>Gammaproteobacteria</taxon>
        <taxon>Lysobacterales</taxon>
        <taxon>Lysobacteraceae</taxon>
        <taxon>Aerolutibacter</taxon>
    </lineage>
</organism>
<dbReference type="STRING" id="1385517.N800_06890"/>
<dbReference type="RefSeq" id="WP_036139847.1">
    <property type="nucleotide sequence ID" value="NZ_AVPU01000038.1"/>
</dbReference>
<sequence>MNASSHFPASLHWSAQELAAAVPLRLFELLDFDAPRDDARAANNAATPRRALRAGYACNAALPAHFHVHR</sequence>
<evidence type="ECO:0000313" key="1">
    <source>
        <dbReference type="EMBL" id="KGM53191.1"/>
    </source>
</evidence>
<name>A0A0A0EQB9_9GAMM</name>